<name>A0A9X1SYD7_9ACTN</name>
<dbReference type="EMBL" id="JAJOMB010000038">
    <property type="protein sequence ID" value="MCD5317006.1"/>
    <property type="molecule type" value="Genomic_DNA"/>
</dbReference>
<evidence type="ECO:0000313" key="2">
    <source>
        <dbReference type="Proteomes" id="UP001138997"/>
    </source>
</evidence>
<sequence>MKLPDIEDLNPDHLSVYRERAAAATEQWHAMRSNTDALQQELAAVRGTATSPDGYVSAVVNLQGLLQELDLDPRIYRYTDSEALAASVKNTVQKATEDATQRAQAAMDARGPGHSLVGLMRGEIPDFSGGDGASAAF</sequence>
<dbReference type="RefSeq" id="WP_231449858.1">
    <property type="nucleotide sequence ID" value="NZ_JAJOMB010000038.1"/>
</dbReference>
<comment type="caution">
    <text evidence="1">The sequence shown here is derived from an EMBL/GenBank/DDBJ whole genome shotgun (WGS) entry which is preliminary data.</text>
</comment>
<dbReference type="InterPro" id="IPR004401">
    <property type="entry name" value="YbaB/EbfC"/>
</dbReference>
<accession>A0A9X1SYD7</accession>
<reference evidence="1" key="1">
    <citation type="submission" date="2021-11" db="EMBL/GenBank/DDBJ databases">
        <title>Streptomyces corallinus and Kineosporia corallina sp. nov., two new coral-derived marine actinobacteria.</title>
        <authorList>
            <person name="Buangrab K."/>
            <person name="Sutthacheep M."/>
            <person name="Yeemin T."/>
            <person name="Harunari E."/>
            <person name="Igarashi Y."/>
            <person name="Sripreechasak P."/>
            <person name="Kanchanasin P."/>
            <person name="Tanasupawat S."/>
            <person name="Phongsopitanun W."/>
        </authorList>
    </citation>
    <scope>NUCLEOTIDE SEQUENCE</scope>
    <source>
        <strain evidence="1">JCM 31032</strain>
    </source>
</reference>
<keyword evidence="2" id="KW-1185">Reference proteome</keyword>
<dbReference type="GO" id="GO:0003677">
    <property type="term" value="F:DNA binding"/>
    <property type="evidence" value="ECO:0007669"/>
    <property type="project" value="InterPro"/>
</dbReference>
<dbReference type="InterPro" id="IPR036894">
    <property type="entry name" value="YbaB-like_sf"/>
</dbReference>
<dbReference type="AlphaFoldDB" id="A0A9X1SYD7"/>
<organism evidence="1 2">
    <name type="scientific">Kineosporia babensis</name>
    <dbReference type="NCBI Taxonomy" id="499548"/>
    <lineage>
        <taxon>Bacteria</taxon>
        <taxon>Bacillati</taxon>
        <taxon>Actinomycetota</taxon>
        <taxon>Actinomycetes</taxon>
        <taxon>Kineosporiales</taxon>
        <taxon>Kineosporiaceae</taxon>
        <taxon>Kineosporia</taxon>
    </lineage>
</organism>
<dbReference type="Gene3D" id="3.30.1310.10">
    <property type="entry name" value="Nucleoid-associated protein YbaB-like domain"/>
    <property type="match status" value="1"/>
</dbReference>
<proteinExistence type="predicted"/>
<dbReference type="Proteomes" id="UP001138997">
    <property type="component" value="Unassembled WGS sequence"/>
</dbReference>
<evidence type="ECO:0000313" key="1">
    <source>
        <dbReference type="EMBL" id="MCD5317006.1"/>
    </source>
</evidence>
<protein>
    <submittedName>
        <fullName evidence="1">YbaB/EbfC family nucleoid-associated protein</fullName>
    </submittedName>
</protein>
<dbReference type="SUPFAM" id="SSF82607">
    <property type="entry name" value="YbaB-like"/>
    <property type="match status" value="1"/>
</dbReference>
<gene>
    <name evidence="1" type="ORF">LR394_39535</name>
</gene>
<dbReference type="Pfam" id="PF02575">
    <property type="entry name" value="YbaB_DNA_bd"/>
    <property type="match status" value="1"/>
</dbReference>